<dbReference type="OrthoDB" id="6710946at2759"/>
<dbReference type="FunFam" id="3.40.140.10:FF:000035">
    <property type="entry name" value="dCMP deaminase"/>
    <property type="match status" value="1"/>
</dbReference>
<keyword evidence="4" id="KW-0545">Nucleotide biosynthesis</keyword>
<comment type="caution">
    <text evidence="11">The sequence shown here is derived from an EMBL/GenBank/DDBJ whole genome shotgun (WGS) entry which is preliminary data.</text>
</comment>
<dbReference type="PROSITE" id="PS00903">
    <property type="entry name" value="CYT_DCMP_DEAMINASES_1"/>
    <property type="match status" value="1"/>
</dbReference>
<dbReference type="GeneID" id="28939709"/>
<dbReference type="InterPro" id="IPR027417">
    <property type="entry name" value="P-loop_NTPase"/>
</dbReference>
<keyword evidence="5" id="KW-0378">Hydrolase</keyword>
<dbReference type="GO" id="GO:0008270">
    <property type="term" value="F:zinc ion binding"/>
    <property type="evidence" value="ECO:0007669"/>
    <property type="project" value="InterPro"/>
</dbReference>
<dbReference type="EC" id="3.5.4.12" evidence="7"/>
<evidence type="ECO:0000256" key="5">
    <source>
        <dbReference type="ARBA" id="ARBA00022801"/>
    </source>
</evidence>
<gene>
    <name evidence="11" type="ORF">T551_01191</name>
</gene>
<evidence type="ECO:0000256" key="4">
    <source>
        <dbReference type="ARBA" id="ARBA00022727"/>
    </source>
</evidence>
<comment type="similarity">
    <text evidence="2">Belongs to the cytidine and deoxycytidylate deaminase family.</text>
</comment>
<proteinExistence type="inferred from homology"/>
<dbReference type="InterPro" id="IPR016192">
    <property type="entry name" value="APOBEC/CMP_deaminase_Zn-bd"/>
</dbReference>
<evidence type="ECO:0000256" key="2">
    <source>
        <dbReference type="ARBA" id="ARBA00006576"/>
    </source>
</evidence>
<dbReference type="InterPro" id="IPR015517">
    <property type="entry name" value="dCMP_deaminase-rel"/>
</dbReference>
<dbReference type="CDD" id="cd01286">
    <property type="entry name" value="deoxycytidylate_deaminase"/>
    <property type="match status" value="1"/>
</dbReference>
<comment type="cofactor">
    <cofactor evidence="1">
        <name>Zn(2+)</name>
        <dbReference type="ChEBI" id="CHEBI:29105"/>
    </cofactor>
</comment>
<evidence type="ECO:0000256" key="6">
    <source>
        <dbReference type="ARBA" id="ARBA00022833"/>
    </source>
</evidence>
<dbReference type="Proteomes" id="UP000053447">
    <property type="component" value="Unassembled WGS sequence"/>
</dbReference>
<feature type="domain" description="CMP/dCMP-type deaminase" evidence="10">
    <location>
        <begin position="188"/>
        <end position="326"/>
    </location>
</feature>
<dbReference type="AlphaFoldDB" id="A0A0W4ZRZ2"/>
<dbReference type="InterPro" id="IPR016193">
    <property type="entry name" value="Cytidine_deaminase-like"/>
</dbReference>
<dbReference type="SUPFAM" id="SSF52540">
    <property type="entry name" value="P-loop containing nucleoside triphosphate hydrolases"/>
    <property type="match status" value="1"/>
</dbReference>
<evidence type="ECO:0000256" key="3">
    <source>
        <dbReference type="ARBA" id="ARBA00022723"/>
    </source>
</evidence>
<dbReference type="PROSITE" id="PS51747">
    <property type="entry name" value="CYT_DCMP_DEAMINASES_2"/>
    <property type="match status" value="1"/>
</dbReference>
<dbReference type="STRING" id="1408657.A0A0W4ZRZ2"/>
<evidence type="ECO:0000259" key="10">
    <source>
        <dbReference type="PROSITE" id="PS51747"/>
    </source>
</evidence>
<dbReference type="Gene3D" id="3.40.140.10">
    <property type="entry name" value="Cytidine Deaminase, domain 2"/>
    <property type="match status" value="1"/>
</dbReference>
<dbReference type="PANTHER" id="PTHR11086">
    <property type="entry name" value="DEOXYCYTIDYLATE DEAMINASE-RELATED"/>
    <property type="match status" value="1"/>
</dbReference>
<dbReference type="EMBL" id="LFWA01000005">
    <property type="protein sequence ID" value="KTW31118.1"/>
    <property type="molecule type" value="Genomic_DNA"/>
</dbReference>
<evidence type="ECO:0000256" key="7">
    <source>
        <dbReference type="ARBA" id="ARBA00038938"/>
    </source>
</evidence>
<evidence type="ECO:0000256" key="1">
    <source>
        <dbReference type="ARBA" id="ARBA00001947"/>
    </source>
</evidence>
<evidence type="ECO:0000313" key="11">
    <source>
        <dbReference type="EMBL" id="KTW31118.1"/>
    </source>
</evidence>
<reference evidence="12" key="1">
    <citation type="journal article" date="2016" name="Nat. Commun.">
        <title>Genome analysis of three Pneumocystis species reveals adaptation mechanisms to life exclusively in mammalian hosts.</title>
        <authorList>
            <person name="Ma L."/>
            <person name="Chen Z."/>
            <person name="Huang D.W."/>
            <person name="Kutty G."/>
            <person name="Ishihara M."/>
            <person name="Wang H."/>
            <person name="Abouelleil A."/>
            <person name="Bishop L."/>
            <person name="Davey E."/>
            <person name="Deng R."/>
            <person name="Deng X."/>
            <person name="Fan L."/>
            <person name="Fantoni G."/>
            <person name="Fitzgerald M."/>
            <person name="Gogineni E."/>
            <person name="Goldberg J.M."/>
            <person name="Handley G."/>
            <person name="Hu X."/>
            <person name="Huber C."/>
            <person name="Jiao X."/>
            <person name="Jones K."/>
            <person name="Levin J.Z."/>
            <person name="Liu Y."/>
            <person name="Macdonald P."/>
            <person name="Melnikov A."/>
            <person name="Raley C."/>
            <person name="Sassi M."/>
            <person name="Sherman B.T."/>
            <person name="Song X."/>
            <person name="Sykes S."/>
            <person name="Tran B."/>
            <person name="Walsh L."/>
            <person name="Xia Y."/>
            <person name="Yang J."/>
            <person name="Young S."/>
            <person name="Zeng Q."/>
            <person name="Zheng X."/>
            <person name="Stephens R."/>
            <person name="Nusbaum C."/>
            <person name="Birren B.W."/>
            <person name="Azadi P."/>
            <person name="Lempicki R.A."/>
            <person name="Cuomo C.A."/>
            <person name="Kovacs J.A."/>
        </authorList>
    </citation>
    <scope>NUCLEOTIDE SEQUENCE [LARGE SCALE GENOMIC DNA]</scope>
    <source>
        <strain evidence="12">RU7</strain>
    </source>
</reference>
<organism evidence="11 12">
    <name type="scientific">Pneumocystis jirovecii (strain RU7)</name>
    <name type="common">Human pneumocystis pneumonia agent</name>
    <dbReference type="NCBI Taxonomy" id="1408657"/>
    <lineage>
        <taxon>Eukaryota</taxon>
        <taxon>Fungi</taxon>
        <taxon>Dikarya</taxon>
        <taxon>Ascomycota</taxon>
        <taxon>Taphrinomycotina</taxon>
        <taxon>Pneumocystomycetes</taxon>
        <taxon>Pneumocystaceae</taxon>
        <taxon>Pneumocystis</taxon>
    </lineage>
</organism>
<evidence type="ECO:0000313" key="12">
    <source>
        <dbReference type="Proteomes" id="UP000053447"/>
    </source>
</evidence>
<name>A0A0W4ZRZ2_PNEJ7</name>
<dbReference type="GO" id="GO:0004132">
    <property type="term" value="F:dCMP deaminase activity"/>
    <property type="evidence" value="ECO:0007669"/>
    <property type="project" value="UniProtKB-EC"/>
</dbReference>
<evidence type="ECO:0000256" key="8">
    <source>
        <dbReference type="ARBA" id="ARBA00041763"/>
    </source>
</evidence>
<accession>A0A0W4ZRZ2</accession>
<dbReference type="InterPro" id="IPR002125">
    <property type="entry name" value="CMP_dCMP_dom"/>
</dbReference>
<dbReference type="PANTHER" id="PTHR11086:SF18">
    <property type="entry name" value="DEOXYCYTIDYLATE DEAMINASE"/>
    <property type="match status" value="1"/>
</dbReference>
<dbReference type="GO" id="GO:0005737">
    <property type="term" value="C:cytoplasm"/>
    <property type="evidence" value="ECO:0007669"/>
    <property type="project" value="TreeGrafter"/>
</dbReference>
<dbReference type="VEuPathDB" id="FungiDB:T551_01191"/>
<dbReference type="RefSeq" id="XP_018230108.1">
    <property type="nucleotide sequence ID" value="XM_018373454.1"/>
</dbReference>
<keyword evidence="6" id="KW-0862">Zinc</keyword>
<dbReference type="SUPFAM" id="SSF53927">
    <property type="entry name" value="Cytidine deaminase-like"/>
    <property type="match status" value="1"/>
</dbReference>
<evidence type="ECO:0000256" key="9">
    <source>
        <dbReference type="ARBA" id="ARBA00071582"/>
    </source>
</evidence>
<dbReference type="InterPro" id="IPR035105">
    <property type="entry name" value="Deoxycytidylate_deaminase_dom"/>
</dbReference>
<dbReference type="GO" id="GO:0006231">
    <property type="term" value="P:dTMP biosynthetic process"/>
    <property type="evidence" value="ECO:0007669"/>
    <property type="project" value="EnsemblFungi"/>
</dbReference>
<dbReference type="Gene3D" id="3.40.50.300">
    <property type="entry name" value="P-loop containing nucleotide triphosphate hydrolases"/>
    <property type="match status" value="1"/>
</dbReference>
<dbReference type="GO" id="GO:0006226">
    <property type="term" value="P:dUMP biosynthetic process"/>
    <property type="evidence" value="ECO:0007669"/>
    <property type="project" value="EnsemblFungi"/>
</dbReference>
<dbReference type="Pfam" id="PF00383">
    <property type="entry name" value="dCMP_cyt_deam_1"/>
    <property type="match status" value="1"/>
</dbReference>
<sequence>MPFIGICGDICSGKQTIANYLVEKLNFSILKLQNSSNNNIKLNNCSLLDAGLKCLNKKEEKIFKNPVQMLNYVTSHWRERFVTIDIFSEEVLKIFAKRPFFLLISVNSPVMLRWDRYKQCYKYRNFHEFNLEEFIKLSDDFFFNSKNGIVHLFNKAQIKIINNYNSLAEFYEVLQRIDLVNENWFRPSWDTYFMHLASLAALRSNCMKRRVGCVLVRNKRVISTGYNGTPRGFVNCNQGGCKRCNKGQGNGQDLDACLCLHAEENALLEAGKERIANDSVLYCNTCPCLTCSVKITQVGVREVIYNHSYSMDNQTSEILSRSGIILRQHVINSIIFLKD</sequence>
<keyword evidence="12" id="KW-1185">Reference proteome</keyword>
<protein>
    <recommendedName>
        <fullName evidence="9">Deoxycytidylate deaminase</fullName>
        <ecNumber evidence="7">3.5.4.12</ecNumber>
    </recommendedName>
    <alternativeName>
        <fullName evidence="8">dCMP deaminase</fullName>
    </alternativeName>
</protein>
<keyword evidence="3" id="KW-0479">Metal-binding</keyword>